<comment type="caution">
    <text evidence="1">The sequence shown here is derived from an EMBL/GenBank/DDBJ whole genome shotgun (WGS) entry which is preliminary data.</text>
</comment>
<dbReference type="Proteomes" id="UP000268857">
    <property type="component" value="Unassembled WGS sequence"/>
</dbReference>
<dbReference type="AlphaFoldDB" id="A0A3S1A684"/>
<accession>A0A3S1A684</accession>
<evidence type="ECO:0000313" key="1">
    <source>
        <dbReference type="EMBL" id="RUR86997.1"/>
    </source>
</evidence>
<proteinExistence type="predicted"/>
<dbReference type="OrthoDB" id="5638018at2"/>
<dbReference type="InterPro" id="IPR009297">
    <property type="entry name" value="DUF952"/>
</dbReference>
<protein>
    <recommendedName>
        <fullName evidence="3">DUF952 domain-containing protein</fullName>
    </recommendedName>
</protein>
<dbReference type="STRING" id="211165.GCA_000317285_02962"/>
<dbReference type="SUPFAM" id="SSF56399">
    <property type="entry name" value="ADP-ribosylation"/>
    <property type="match status" value="1"/>
</dbReference>
<reference evidence="1 2" key="1">
    <citation type="journal article" date="2019" name="Genome Biol. Evol.">
        <title>Day and night: Metabolic profiles and evolutionary relationships of six axenic non-marine cyanobacteria.</title>
        <authorList>
            <person name="Will S.E."/>
            <person name="Henke P."/>
            <person name="Boedeker C."/>
            <person name="Huang S."/>
            <person name="Brinkmann H."/>
            <person name="Rohde M."/>
            <person name="Jarek M."/>
            <person name="Friedl T."/>
            <person name="Seufert S."/>
            <person name="Schumacher M."/>
            <person name="Overmann J."/>
            <person name="Neumann-Schaal M."/>
            <person name="Petersen J."/>
        </authorList>
    </citation>
    <scope>NUCLEOTIDE SEQUENCE [LARGE SCALE GENOMIC DNA]</scope>
    <source>
        <strain evidence="1 2">PCC 6912</strain>
    </source>
</reference>
<evidence type="ECO:0008006" key="3">
    <source>
        <dbReference type="Google" id="ProtNLM"/>
    </source>
</evidence>
<dbReference type="PANTHER" id="PTHR34129">
    <property type="entry name" value="BLR1139 PROTEIN"/>
    <property type="match status" value="1"/>
</dbReference>
<dbReference type="Pfam" id="PF06108">
    <property type="entry name" value="DUF952"/>
    <property type="match status" value="1"/>
</dbReference>
<organism evidence="1 2">
    <name type="scientific">Chlorogloeopsis fritschii PCC 6912</name>
    <dbReference type="NCBI Taxonomy" id="211165"/>
    <lineage>
        <taxon>Bacteria</taxon>
        <taxon>Bacillati</taxon>
        <taxon>Cyanobacteriota</taxon>
        <taxon>Cyanophyceae</taxon>
        <taxon>Nostocales</taxon>
        <taxon>Chlorogloeopsidaceae</taxon>
        <taxon>Chlorogloeopsis</taxon>
    </lineage>
</organism>
<gene>
    <name evidence="1" type="ORF">PCC6912_04400</name>
</gene>
<name>A0A3S1A684_CHLFR</name>
<dbReference type="EMBL" id="RSCJ01000001">
    <property type="protein sequence ID" value="RUR86997.1"/>
    <property type="molecule type" value="Genomic_DNA"/>
</dbReference>
<dbReference type="Gene3D" id="3.20.170.20">
    <property type="entry name" value="Protein of unknown function DUF952"/>
    <property type="match status" value="1"/>
</dbReference>
<sequence length="116" mass="13219">MLIIDTILHITKRKQWEQAKFAGIYQSESFESEGFIHCSTPQQITRVANYLFANQTGLVLLVIDAEKVTAEIRYETAEVDGELFPHIYGALNIDAVFKVIDFEPNQDGLFQLPKEV</sequence>
<evidence type="ECO:0000313" key="2">
    <source>
        <dbReference type="Proteomes" id="UP000268857"/>
    </source>
</evidence>
<dbReference type="PANTHER" id="PTHR34129:SF1">
    <property type="entry name" value="DUF952 DOMAIN-CONTAINING PROTEIN"/>
    <property type="match status" value="1"/>
</dbReference>
<keyword evidence="2" id="KW-1185">Reference proteome</keyword>
<dbReference type="RefSeq" id="WP_016872756.1">
    <property type="nucleotide sequence ID" value="NZ_AJLN01000081.1"/>
</dbReference>